<sequence>MQLVQETLQRFNWNDIRQKADVTGRDVLHHQKPEKIHPLNRYLKNWREITEPFTISRRKLWSYLKKTIF</sequence>
<keyword evidence="2" id="KW-1185">Reference proteome</keyword>
<dbReference type="Proteomes" id="UP000053695">
    <property type="component" value="Unassembled WGS sequence"/>
</dbReference>
<evidence type="ECO:0000313" key="1">
    <source>
        <dbReference type="EMBL" id="ENN96094.1"/>
    </source>
</evidence>
<organism evidence="1 2">
    <name type="scientific">Methanocaldococcus villosus KIN24-T80</name>
    <dbReference type="NCBI Taxonomy" id="1069083"/>
    <lineage>
        <taxon>Archaea</taxon>
        <taxon>Methanobacteriati</taxon>
        <taxon>Methanobacteriota</taxon>
        <taxon>Methanomada group</taxon>
        <taxon>Methanococci</taxon>
        <taxon>Methanococcales</taxon>
        <taxon>Methanocaldococcaceae</taxon>
        <taxon>Methanocaldococcus</taxon>
    </lineage>
</organism>
<protein>
    <submittedName>
        <fullName evidence="1">Uncharacterized protein</fullName>
    </submittedName>
</protein>
<reference evidence="1 2" key="1">
    <citation type="journal article" date="2013" name="Genome Announc.">
        <title>Draft Genome Sequence of a Highly Flagellated, Fast-Swimming Archaeon, Methanocaldococcus villosus Strain KIN24-T80 (DSM 22612).</title>
        <authorList>
            <person name="Thennarasu S."/>
            <person name="Polireddy D."/>
            <person name="Antony A."/>
            <person name="Yada M.R."/>
            <person name="Algarawi S."/>
            <person name="Sivakumar N."/>
        </authorList>
    </citation>
    <scope>NUCLEOTIDE SEQUENCE [LARGE SCALE GENOMIC DNA]</scope>
    <source>
        <strain evidence="1 2">KIN24-T80</strain>
    </source>
</reference>
<dbReference type="AlphaFoldDB" id="N6UUS8"/>
<proteinExistence type="predicted"/>
<evidence type="ECO:0000313" key="2">
    <source>
        <dbReference type="Proteomes" id="UP000053695"/>
    </source>
</evidence>
<comment type="caution">
    <text evidence="1">The sequence shown here is derived from an EMBL/GenBank/DDBJ whole genome shotgun (WGS) entry which is preliminary data.</text>
</comment>
<accession>N6UUS8</accession>
<name>N6UUS8_9EURY</name>
<gene>
    <name evidence="1" type="ORF">J422_04483</name>
</gene>
<dbReference type="EMBL" id="APMM01000028">
    <property type="protein sequence ID" value="ENN96094.1"/>
    <property type="molecule type" value="Genomic_DNA"/>
</dbReference>